<gene>
    <name evidence="3" type="ORF">RDB_LOCUS122062</name>
</gene>
<comment type="caution">
    <text evidence="3">The sequence shown here is derived from an EMBL/GenBank/DDBJ whole genome shotgun (WGS) entry which is preliminary data.</text>
</comment>
<feature type="region of interest" description="Disordered" evidence="1">
    <location>
        <begin position="516"/>
        <end position="601"/>
    </location>
</feature>
<dbReference type="AlphaFoldDB" id="A0A8H2XY85"/>
<feature type="compositionally biased region" description="Polar residues" evidence="1">
    <location>
        <begin position="367"/>
        <end position="379"/>
    </location>
</feature>
<evidence type="ECO:0000313" key="3">
    <source>
        <dbReference type="EMBL" id="CAE6436896.1"/>
    </source>
</evidence>
<feature type="compositionally biased region" description="Basic and acidic residues" evidence="1">
    <location>
        <begin position="690"/>
        <end position="705"/>
    </location>
</feature>
<feature type="region of interest" description="Disordered" evidence="1">
    <location>
        <begin position="151"/>
        <end position="175"/>
    </location>
</feature>
<proteinExistence type="predicted"/>
<keyword evidence="2" id="KW-1133">Transmembrane helix</keyword>
<keyword evidence="2" id="KW-0472">Membrane</keyword>
<feature type="region of interest" description="Disordered" evidence="1">
    <location>
        <begin position="315"/>
        <end position="486"/>
    </location>
</feature>
<accession>A0A8H2XY85</accession>
<protein>
    <recommendedName>
        <fullName evidence="5">Transmembrane protein</fullName>
    </recommendedName>
</protein>
<keyword evidence="2" id="KW-0812">Transmembrane</keyword>
<feature type="transmembrane region" description="Helical" evidence="2">
    <location>
        <begin position="201"/>
        <end position="226"/>
    </location>
</feature>
<name>A0A8H2XY85_9AGAM</name>
<feature type="compositionally biased region" description="Basic and acidic residues" evidence="1">
    <location>
        <begin position="282"/>
        <end position="291"/>
    </location>
</feature>
<feature type="compositionally biased region" description="Basic and acidic residues" evidence="1">
    <location>
        <begin position="740"/>
        <end position="752"/>
    </location>
</feature>
<feature type="compositionally biased region" description="Low complexity" evidence="1">
    <location>
        <begin position="542"/>
        <end position="559"/>
    </location>
</feature>
<reference evidence="3" key="1">
    <citation type="submission" date="2021-01" db="EMBL/GenBank/DDBJ databases">
        <authorList>
            <person name="Kaushik A."/>
        </authorList>
    </citation>
    <scope>NUCLEOTIDE SEQUENCE</scope>
    <source>
        <strain evidence="3">AG1-1C</strain>
    </source>
</reference>
<dbReference type="EMBL" id="CAJMWS010000350">
    <property type="protein sequence ID" value="CAE6436896.1"/>
    <property type="molecule type" value="Genomic_DNA"/>
</dbReference>
<feature type="compositionally biased region" description="Pro residues" evidence="1">
    <location>
        <begin position="710"/>
        <end position="725"/>
    </location>
</feature>
<dbReference type="Proteomes" id="UP000663846">
    <property type="component" value="Unassembled WGS sequence"/>
</dbReference>
<sequence length="769" mass="81278">MPGRHPCERGRRCSCHRAGPSSLPKPIKKKKTTTLVTTVAALVCPVLAAPTPQPTTHLPFLYPSLDKRVTDAGQAPDDPSEGFTHQHIQLADLIHAGLPYKFVYDPAADVGSNKAEDIALTDSSGAWVIDNSWSLHGRRFGPLYATATAGITDDPLPTPTESVPPASTPTATATSPPTILAIQSSLPTGWDSSQYARSDMYAIPLVVSFALVIALMIGSLIGALVIRRDRSRSRRRKKRIVQGDDDADSAREKVAQSSLVSRVGRALKLRNHPSEEEEPNEADPRTELEQRVKTWARRSAAWRVQARFGVRRRMGRGRKRYQADGGPETPMGGAIQEEPEPEEEGPMSTRAPSPVAIVPSRAPSPIVTDTQPHTSSQAPAPNYASPIVPNYTSPTVPTYSSPPPAAGPSTSPLARIEAHPDAAPSDEPAYDGPGAGQGLPPAYRGAPSQVARGKRPAHSSSPPPSIHEPDSQPQNGQEERRVWTDLDAYAFNHQAHREESVTAHVATDDKRVLERLCSMRGAPEEQEQQGEVHAPREEDVFGSSSGPSTPGGSLPTLSTATSNSVGVSGENGTRAGPAQLSTNEPALPLPPTKTGTGPVARYDEADLCLPRYLDGSEGMRGGDGAGLGIVPGMSGMDMAPSAPTEEVMGIGMVPSAPPCEDVVPSAPAFEEKGTPNVASDDQLAASAPPLDDHSVPSVPPDDHPSHSVPSAPPPVPSAPPAPSAPPLHNDNAKPLQPHLSRHDFLAAPELRRTGSSTPLLDELDQASSD</sequence>
<evidence type="ECO:0000313" key="4">
    <source>
        <dbReference type="Proteomes" id="UP000663846"/>
    </source>
</evidence>
<feature type="region of interest" description="Disordered" evidence="1">
    <location>
        <begin position="232"/>
        <end position="291"/>
    </location>
</feature>
<evidence type="ECO:0000256" key="2">
    <source>
        <dbReference type="SAM" id="Phobius"/>
    </source>
</evidence>
<feature type="compositionally biased region" description="Low complexity" evidence="1">
    <location>
        <begin position="159"/>
        <end position="175"/>
    </location>
</feature>
<feature type="region of interest" description="Disordered" evidence="1">
    <location>
        <begin position="648"/>
        <end position="769"/>
    </location>
</feature>
<evidence type="ECO:0008006" key="5">
    <source>
        <dbReference type="Google" id="ProtNLM"/>
    </source>
</evidence>
<feature type="compositionally biased region" description="Basic and acidic residues" evidence="1">
    <location>
        <begin position="1"/>
        <end position="11"/>
    </location>
</feature>
<evidence type="ECO:0000256" key="1">
    <source>
        <dbReference type="SAM" id="MobiDB-lite"/>
    </source>
</evidence>
<feature type="region of interest" description="Disordered" evidence="1">
    <location>
        <begin position="1"/>
        <end position="29"/>
    </location>
</feature>
<organism evidence="3 4">
    <name type="scientific">Rhizoctonia solani</name>
    <dbReference type="NCBI Taxonomy" id="456999"/>
    <lineage>
        <taxon>Eukaryota</taxon>
        <taxon>Fungi</taxon>
        <taxon>Dikarya</taxon>
        <taxon>Basidiomycota</taxon>
        <taxon>Agaricomycotina</taxon>
        <taxon>Agaricomycetes</taxon>
        <taxon>Cantharellales</taxon>
        <taxon>Ceratobasidiaceae</taxon>
        <taxon>Rhizoctonia</taxon>
    </lineage>
</organism>
<feature type="compositionally biased region" description="Low complexity" evidence="1">
    <location>
        <begin position="388"/>
        <end position="399"/>
    </location>
</feature>